<reference evidence="1" key="2">
    <citation type="journal article" date="2023" name="Microbiol Resour">
        <title>Decontamination and Annotation of the Draft Genome Sequence of the Oomycete Lagenidium giganteum ARSEF 373.</title>
        <authorList>
            <person name="Morgan W.R."/>
            <person name="Tartar A."/>
        </authorList>
    </citation>
    <scope>NUCLEOTIDE SEQUENCE</scope>
    <source>
        <strain evidence="1">ARSEF 373</strain>
    </source>
</reference>
<proteinExistence type="predicted"/>
<dbReference type="EMBL" id="DAKRPA010000286">
    <property type="protein sequence ID" value="DAZ93863.1"/>
    <property type="molecule type" value="Genomic_DNA"/>
</dbReference>
<organism evidence="1 2">
    <name type="scientific">Lagenidium giganteum</name>
    <dbReference type="NCBI Taxonomy" id="4803"/>
    <lineage>
        <taxon>Eukaryota</taxon>
        <taxon>Sar</taxon>
        <taxon>Stramenopiles</taxon>
        <taxon>Oomycota</taxon>
        <taxon>Peronosporomycetes</taxon>
        <taxon>Pythiales</taxon>
        <taxon>Pythiaceae</taxon>
    </lineage>
</organism>
<sequence length="39" mass="4017">MRGSTVLGAAFGAPCNHFRPSTTPNCTETAPEGGTRILP</sequence>
<accession>A0AAV2YKL9</accession>
<protein>
    <submittedName>
        <fullName evidence="1">Uncharacterized protein</fullName>
    </submittedName>
</protein>
<keyword evidence="2" id="KW-1185">Reference proteome</keyword>
<evidence type="ECO:0000313" key="2">
    <source>
        <dbReference type="Proteomes" id="UP001146120"/>
    </source>
</evidence>
<evidence type="ECO:0000313" key="1">
    <source>
        <dbReference type="EMBL" id="DAZ93863.1"/>
    </source>
</evidence>
<reference evidence="1" key="1">
    <citation type="submission" date="2022-11" db="EMBL/GenBank/DDBJ databases">
        <authorList>
            <person name="Morgan W.R."/>
            <person name="Tartar A."/>
        </authorList>
    </citation>
    <scope>NUCLEOTIDE SEQUENCE</scope>
    <source>
        <strain evidence="1">ARSEF 373</strain>
    </source>
</reference>
<dbReference type="AlphaFoldDB" id="A0AAV2YKL9"/>
<comment type="caution">
    <text evidence="1">The sequence shown here is derived from an EMBL/GenBank/DDBJ whole genome shotgun (WGS) entry which is preliminary data.</text>
</comment>
<name>A0AAV2YKL9_9STRA</name>
<gene>
    <name evidence="1" type="ORF">N0F65_009585</name>
</gene>
<dbReference type="Proteomes" id="UP001146120">
    <property type="component" value="Unassembled WGS sequence"/>
</dbReference>